<dbReference type="PROSITE" id="PS50930">
    <property type="entry name" value="HTH_LYTTR"/>
    <property type="match status" value="1"/>
</dbReference>
<protein>
    <submittedName>
        <fullName evidence="6">Response regulatory protein</fullName>
    </submittedName>
</protein>
<feature type="modified residue" description="4-aspartylphosphate" evidence="3">
    <location>
        <position position="56"/>
    </location>
</feature>
<feature type="domain" description="Response regulatory" evidence="4">
    <location>
        <begin position="3"/>
        <end position="118"/>
    </location>
</feature>
<dbReference type="SMART" id="SM00850">
    <property type="entry name" value="LytTR"/>
    <property type="match status" value="1"/>
</dbReference>
<dbReference type="NCBIfam" id="NF008677">
    <property type="entry name" value="PRK11697.1"/>
    <property type="match status" value="1"/>
</dbReference>
<reference evidence="7" key="1">
    <citation type="journal article" date="2019" name="Int. J. Syst. Evol. Microbiol.">
        <title>The Global Catalogue of Microorganisms (GCM) 10K type strain sequencing project: providing services to taxonomists for standard genome sequencing and annotation.</title>
        <authorList>
            <consortium name="The Broad Institute Genomics Platform"/>
            <consortium name="The Broad Institute Genome Sequencing Center for Infectious Disease"/>
            <person name="Wu L."/>
            <person name="Ma J."/>
        </authorList>
    </citation>
    <scope>NUCLEOTIDE SEQUENCE [LARGE SCALE GENOMIC DNA]</scope>
    <source>
        <strain evidence="7">NBRC 103166</strain>
    </source>
</reference>
<dbReference type="Proteomes" id="UP001157353">
    <property type="component" value="Unassembled WGS sequence"/>
</dbReference>
<gene>
    <name evidence="6" type="ORF">GCM10007916_10440</name>
</gene>
<sequence length="244" mass="27726">MLKAIVIDDEQYARDELIALIAEQQEVTIEVVASCNNAIEGLKKVNQLKPDLIFLDIQMPQINGIEMLGMLDPETMPKVIFVTAFDEYALQAFEDNAFDYILKPVEPCRLRKTLKRVKCKMQQENYQVLTDKPLSLIPCAGFNRYLLLKPSEIEVAYSDQSGVHIISQQSDKGAAETSCSLSLKILEEKTELLRCHRQYLINPNAIREIKLLDNALAEIVTVSGAVAPVSRRYLKMLKDRFQLH</sequence>
<dbReference type="PANTHER" id="PTHR48111:SF3">
    <property type="entry name" value="TRANSCRIPTIONAL REGULATORY PROTEIN BTSR"/>
    <property type="match status" value="1"/>
</dbReference>
<evidence type="ECO:0000256" key="1">
    <source>
        <dbReference type="ARBA" id="ARBA00023012"/>
    </source>
</evidence>
<dbReference type="InterPro" id="IPR001789">
    <property type="entry name" value="Sig_transdc_resp-reg_receiver"/>
</dbReference>
<keyword evidence="1" id="KW-0902">Two-component regulatory system</keyword>
<dbReference type="Pfam" id="PF00072">
    <property type="entry name" value="Response_reg"/>
    <property type="match status" value="1"/>
</dbReference>
<name>A0ABQ6DXV2_9GAMM</name>
<dbReference type="Gene3D" id="2.40.50.1020">
    <property type="entry name" value="LytTr DNA-binding domain"/>
    <property type="match status" value="1"/>
</dbReference>
<evidence type="ECO:0000259" key="4">
    <source>
        <dbReference type="PROSITE" id="PS50110"/>
    </source>
</evidence>
<evidence type="ECO:0000313" key="7">
    <source>
        <dbReference type="Proteomes" id="UP001157353"/>
    </source>
</evidence>
<keyword evidence="7" id="KW-1185">Reference proteome</keyword>
<dbReference type="InterPro" id="IPR039420">
    <property type="entry name" value="WalR-like"/>
</dbReference>
<feature type="domain" description="HTH LytTR-type" evidence="5">
    <location>
        <begin position="178"/>
        <end position="243"/>
    </location>
</feature>
<dbReference type="InterPro" id="IPR007492">
    <property type="entry name" value="LytTR_DNA-bd_dom"/>
</dbReference>
<keyword evidence="2" id="KW-0238">DNA-binding</keyword>
<evidence type="ECO:0000256" key="3">
    <source>
        <dbReference type="PROSITE-ProRule" id="PRU00169"/>
    </source>
</evidence>
<comment type="caution">
    <text evidence="6">The sequence shown here is derived from an EMBL/GenBank/DDBJ whole genome shotgun (WGS) entry which is preliminary data.</text>
</comment>
<proteinExistence type="predicted"/>
<evidence type="ECO:0000256" key="2">
    <source>
        <dbReference type="ARBA" id="ARBA00023125"/>
    </source>
</evidence>
<accession>A0ABQ6DXV2</accession>
<dbReference type="Gene3D" id="3.40.50.2300">
    <property type="match status" value="1"/>
</dbReference>
<evidence type="ECO:0000313" key="6">
    <source>
        <dbReference type="EMBL" id="GLS89977.1"/>
    </source>
</evidence>
<dbReference type="SMART" id="SM00448">
    <property type="entry name" value="REC"/>
    <property type="match status" value="1"/>
</dbReference>
<dbReference type="InterPro" id="IPR011006">
    <property type="entry name" value="CheY-like_superfamily"/>
</dbReference>
<dbReference type="PROSITE" id="PS50110">
    <property type="entry name" value="RESPONSE_REGULATORY"/>
    <property type="match status" value="1"/>
</dbReference>
<keyword evidence="3" id="KW-0597">Phosphoprotein</keyword>
<organism evidence="6 7">
    <name type="scientific">Psychromonas marina</name>
    <dbReference type="NCBI Taxonomy" id="88364"/>
    <lineage>
        <taxon>Bacteria</taxon>
        <taxon>Pseudomonadati</taxon>
        <taxon>Pseudomonadota</taxon>
        <taxon>Gammaproteobacteria</taxon>
        <taxon>Alteromonadales</taxon>
        <taxon>Psychromonadaceae</taxon>
        <taxon>Psychromonas</taxon>
    </lineage>
</organism>
<evidence type="ECO:0000259" key="5">
    <source>
        <dbReference type="PROSITE" id="PS50930"/>
    </source>
</evidence>
<dbReference type="SUPFAM" id="SSF52172">
    <property type="entry name" value="CheY-like"/>
    <property type="match status" value="1"/>
</dbReference>
<dbReference type="Pfam" id="PF04397">
    <property type="entry name" value="LytTR"/>
    <property type="match status" value="1"/>
</dbReference>
<dbReference type="PANTHER" id="PTHR48111">
    <property type="entry name" value="REGULATOR OF RPOS"/>
    <property type="match status" value="1"/>
</dbReference>
<dbReference type="EMBL" id="BSPQ01000002">
    <property type="protein sequence ID" value="GLS89977.1"/>
    <property type="molecule type" value="Genomic_DNA"/>
</dbReference>